<dbReference type="InterPro" id="IPR050259">
    <property type="entry name" value="SDR"/>
</dbReference>
<accession>A0A084H4N2</accession>
<dbReference type="Pfam" id="PF13561">
    <property type="entry name" value="adh_short_C2"/>
    <property type="match status" value="1"/>
</dbReference>
<evidence type="ECO:0000256" key="2">
    <source>
        <dbReference type="ARBA" id="ARBA00023002"/>
    </source>
</evidence>
<keyword evidence="4" id="KW-1185">Reference proteome</keyword>
<dbReference type="GO" id="GO:0008206">
    <property type="term" value="P:bile acid metabolic process"/>
    <property type="evidence" value="ECO:0007669"/>
    <property type="project" value="UniProtKB-ARBA"/>
</dbReference>
<comment type="caution">
    <text evidence="3">The sequence shown here is derived from an EMBL/GenBank/DDBJ whole genome shotgun (WGS) entry which is preliminary data.</text>
</comment>
<dbReference type="PROSITE" id="PS00061">
    <property type="entry name" value="ADH_SHORT"/>
    <property type="match status" value="1"/>
</dbReference>
<keyword evidence="2" id="KW-0560">Oxidoreductase</keyword>
<dbReference type="PANTHER" id="PTHR42879:SF6">
    <property type="entry name" value="NADPH-DEPENDENT REDUCTASE BACG"/>
    <property type="match status" value="1"/>
</dbReference>
<dbReference type="Gene3D" id="3.40.50.720">
    <property type="entry name" value="NAD(P)-binding Rossmann-like Domain"/>
    <property type="match status" value="1"/>
</dbReference>
<comment type="similarity">
    <text evidence="1">Belongs to the short-chain dehydrogenases/reductases (SDR) family.</text>
</comment>
<dbReference type="InterPro" id="IPR020904">
    <property type="entry name" value="Sc_DH/Rdtase_CS"/>
</dbReference>
<dbReference type="InterPro" id="IPR036291">
    <property type="entry name" value="NAD(P)-bd_dom_sf"/>
</dbReference>
<dbReference type="AlphaFoldDB" id="A0A084H4N2"/>
<organism evidence="3 4">
    <name type="scientific">Metabacillus indicus</name>
    <name type="common">Bacillus indicus</name>
    <dbReference type="NCBI Taxonomy" id="246786"/>
    <lineage>
        <taxon>Bacteria</taxon>
        <taxon>Bacillati</taxon>
        <taxon>Bacillota</taxon>
        <taxon>Bacilli</taxon>
        <taxon>Bacillales</taxon>
        <taxon>Bacillaceae</taxon>
        <taxon>Metabacillus</taxon>
    </lineage>
</organism>
<gene>
    <name evidence="3" type="ORF">GS18_0206485</name>
</gene>
<dbReference type="InterPro" id="IPR002347">
    <property type="entry name" value="SDR_fam"/>
</dbReference>
<dbReference type="FunFam" id="3.40.50.720:FF:000084">
    <property type="entry name" value="Short-chain dehydrogenase reductase"/>
    <property type="match status" value="1"/>
</dbReference>
<name>A0A084H4N2_METID</name>
<dbReference type="PRINTS" id="PR00081">
    <property type="entry name" value="GDHRDH"/>
</dbReference>
<evidence type="ECO:0000313" key="3">
    <source>
        <dbReference type="EMBL" id="KEZ54544.1"/>
    </source>
</evidence>
<evidence type="ECO:0000256" key="1">
    <source>
        <dbReference type="ARBA" id="ARBA00006484"/>
    </source>
</evidence>
<evidence type="ECO:0000313" key="4">
    <source>
        <dbReference type="Proteomes" id="UP000028549"/>
    </source>
</evidence>
<dbReference type="RefSeq" id="WP_029565809.1">
    <property type="nucleotide sequence ID" value="NZ_JNVC02000001.1"/>
</dbReference>
<dbReference type="OrthoDB" id="9803333at2"/>
<dbReference type="SUPFAM" id="SSF51735">
    <property type="entry name" value="NAD(P)-binding Rossmann-fold domains"/>
    <property type="match status" value="1"/>
</dbReference>
<dbReference type="PRINTS" id="PR00080">
    <property type="entry name" value="SDRFAMILY"/>
</dbReference>
<protein>
    <submittedName>
        <fullName evidence="3">3-oxoacyl-ACP reductase</fullName>
    </submittedName>
</protein>
<sequence>MKLANKSALVTGASRGLGKAIAMELARQGAEVYINYSSSEQQALDVLSQIREQGGTAFLAQGDLTSEQGIKKAAAERTYDILVNNATGPQPELSLEEATWKDYEDQLVFFVKAPLLLLKEVLPGMKQKRNGSVINIGSEVIALGNSHFSSYVTAKSAMLGMTRSWASELGEYGIRVNLVNPGFIPVERHRDVGAKDIAAYHSGVPLNRMGTPEELARTVAFLASDDSAYITGQTITVNGGNTFGI</sequence>
<proteinExistence type="inferred from homology"/>
<dbReference type="PANTHER" id="PTHR42879">
    <property type="entry name" value="3-OXOACYL-(ACYL-CARRIER-PROTEIN) REDUCTASE"/>
    <property type="match status" value="1"/>
</dbReference>
<reference evidence="3 4" key="1">
    <citation type="journal article" date="2005" name="Int. J. Syst. Evol. Microbiol.">
        <title>Bacillus cibi sp. nov., isolated from jeotgal, a traditional Korean fermented seafood.</title>
        <authorList>
            <person name="Yoon J.H."/>
            <person name="Lee C.H."/>
            <person name="Oh T.K."/>
        </authorList>
    </citation>
    <scope>NUCLEOTIDE SEQUENCE [LARGE SCALE GENOMIC DNA]</scope>
    <source>
        <strain evidence="3 4">DSM 16189</strain>
    </source>
</reference>
<dbReference type="STRING" id="246786.GS18_0206485"/>
<dbReference type="Proteomes" id="UP000028549">
    <property type="component" value="Unassembled WGS sequence"/>
</dbReference>
<dbReference type="EMBL" id="JNVC02000001">
    <property type="protein sequence ID" value="KEZ54544.1"/>
    <property type="molecule type" value="Genomic_DNA"/>
</dbReference>
<dbReference type="GO" id="GO:0016491">
    <property type="term" value="F:oxidoreductase activity"/>
    <property type="evidence" value="ECO:0007669"/>
    <property type="project" value="UniProtKB-KW"/>
</dbReference>